<name>A0A168FMU7_9MICO</name>
<dbReference type="PATRIC" id="fig|1300344.3.peg.2643"/>
<dbReference type="EMBL" id="CP014209">
    <property type="protein sequence ID" value="ANC32160.1"/>
    <property type="molecule type" value="Genomic_DNA"/>
</dbReference>
<dbReference type="OrthoDB" id="3776844at2"/>
<protein>
    <submittedName>
        <fullName evidence="1">Uncharacterized protein</fullName>
    </submittedName>
</protein>
<dbReference type="AlphaFoldDB" id="A0A168FMU7"/>
<evidence type="ECO:0000313" key="2">
    <source>
        <dbReference type="Proteomes" id="UP000076794"/>
    </source>
</evidence>
<dbReference type="RefSeq" id="WP_068203331.1">
    <property type="nucleotide sequence ID" value="NZ_CP014209.1"/>
</dbReference>
<evidence type="ECO:0000313" key="1">
    <source>
        <dbReference type="EMBL" id="ANC32160.1"/>
    </source>
</evidence>
<organism evidence="1 2">
    <name type="scientific">Isoptericola dokdonensis DS-3</name>
    <dbReference type="NCBI Taxonomy" id="1300344"/>
    <lineage>
        <taxon>Bacteria</taxon>
        <taxon>Bacillati</taxon>
        <taxon>Actinomycetota</taxon>
        <taxon>Actinomycetes</taxon>
        <taxon>Micrococcales</taxon>
        <taxon>Promicromonosporaceae</taxon>
        <taxon>Isoptericola</taxon>
    </lineage>
</organism>
<dbReference type="STRING" id="1300344.I598_2630"/>
<dbReference type="Proteomes" id="UP000076794">
    <property type="component" value="Chromosome"/>
</dbReference>
<sequence>MTDDVYRYQTFYRTKARGRLHVMGCSHLPSADPSDFVLADAADLADLAVCTECDKEIRGIGRIPYESLDAAFEDVKLPVENRPRMREIAAELDYTRIWAPQGRSYVAVGHLDGRAAAAYFTHGHVDVRVDDATYRREEMPNFTRTSGRGGRVAATERPAAVCPTCAVQLPATGLCDDCD</sequence>
<reference evidence="1 2" key="1">
    <citation type="submission" date="2016-01" db="EMBL/GenBank/DDBJ databases">
        <title>Complete genome sequence of a soil Actinobacterium, Isoptericola dokdonensis DS-3.</title>
        <authorList>
            <person name="Kwon S.-K."/>
            <person name="Kim J.F."/>
        </authorList>
    </citation>
    <scope>NUCLEOTIDE SEQUENCE [LARGE SCALE GENOMIC DNA]</scope>
    <source>
        <strain evidence="1 2">DS-3</strain>
    </source>
</reference>
<proteinExistence type="predicted"/>
<dbReference type="KEGG" id="ido:I598_2630"/>
<keyword evidence="2" id="KW-1185">Reference proteome</keyword>
<accession>A0A168FMU7</accession>
<gene>
    <name evidence="1" type="ORF">I598_2630</name>
</gene>